<feature type="domain" description="TF-B3" evidence="8">
    <location>
        <begin position="357"/>
        <end position="451"/>
    </location>
</feature>
<dbReference type="Gene3D" id="2.40.330.10">
    <property type="entry name" value="DNA-binding pseudobarrel domain"/>
    <property type="match status" value="3"/>
</dbReference>
<proteinExistence type="predicted"/>
<feature type="domain" description="TF-B3" evidence="8">
    <location>
        <begin position="36"/>
        <end position="131"/>
    </location>
</feature>
<dbReference type="InterPro" id="IPR003340">
    <property type="entry name" value="B3_DNA-bd"/>
</dbReference>
<reference evidence="9" key="1">
    <citation type="submission" date="2022-04" db="EMBL/GenBank/DDBJ databases">
        <title>Carnegiea gigantea Genome sequencing and assembly v2.</title>
        <authorList>
            <person name="Copetti D."/>
            <person name="Sanderson M.J."/>
            <person name="Burquez A."/>
            <person name="Wojciechowski M.F."/>
        </authorList>
    </citation>
    <scope>NUCLEOTIDE SEQUENCE</scope>
    <source>
        <strain evidence="9">SGP5-SGP5p</strain>
        <tissue evidence="9">Aerial part</tissue>
    </source>
</reference>
<keyword evidence="10" id="KW-1185">Reference proteome</keyword>
<feature type="domain" description="TF-B3" evidence="8">
    <location>
        <begin position="212"/>
        <end position="308"/>
    </location>
</feature>
<sequence>MEDGGFNGSNSRKQRSSSFGAKQSEMCDNQKHLSTGKSFIKVFSRNFSKQLEIPGEFVVNFNGNVPHRFIIESAIAKKCWRVEVEEDEEGKVYFGEGWNDFVREHSLEVGSFLVFEYAEQSIFQVNIYGKNGCEKTTFGATELGVYKPEKTIEIEEIEQSESDDREEKLLEKHRRRTRRLSPHKRGKYKMCGVSRAYAKATEVLISKNSIGFSTILHRRKLHQFIRLAIPKAVAVAKKLSSKEEVILQFADGKCWPVNLLHRRGRRMSSYLYKGWKKFLQDNKIVGGDKLIFEFITDDLIRVHVTRNSQVEHQSGDEASGLLNMDCEEDEPITFTTDDMAIEASGTGKRSSSEYKSCSFSFTWRDTTTGTYLHVPKAVVEDQKLKSKDRVVLRDPEGKCWPLDVRIWYDGRVALTKGWRDFWKGHGITAGDSLYFEFVSESLIQVTVHRGKPSLEPTIEEAPHNLKAIDNGQTTIAGDPSNPEAVDNRRKAPQTEPVVVTQQLGAA</sequence>
<evidence type="ECO:0000256" key="5">
    <source>
        <dbReference type="ARBA" id="ARBA00023163"/>
    </source>
</evidence>
<dbReference type="CDD" id="cd10017">
    <property type="entry name" value="B3_DNA"/>
    <property type="match status" value="3"/>
</dbReference>
<evidence type="ECO:0000313" key="9">
    <source>
        <dbReference type="EMBL" id="KAJ8437327.1"/>
    </source>
</evidence>
<dbReference type="SMART" id="SM01019">
    <property type="entry name" value="B3"/>
    <property type="match status" value="3"/>
</dbReference>
<protein>
    <recommendedName>
        <fullName evidence="8">TF-B3 domain-containing protein</fullName>
    </recommendedName>
</protein>
<feature type="region of interest" description="Disordered" evidence="7">
    <location>
        <begin position="1"/>
        <end position="26"/>
    </location>
</feature>
<feature type="region of interest" description="Disordered" evidence="7">
    <location>
        <begin position="473"/>
        <end position="506"/>
    </location>
</feature>
<keyword evidence="5" id="KW-0804">Transcription</keyword>
<evidence type="ECO:0000256" key="1">
    <source>
        <dbReference type="ARBA" id="ARBA00004123"/>
    </source>
</evidence>
<comment type="subcellular location">
    <subcellularLocation>
        <location evidence="1">Nucleus</location>
    </subcellularLocation>
</comment>
<dbReference type="PANTHER" id="PTHR31674:SF62">
    <property type="entry name" value="B3 DOMAIN-CONTAINING PROTEIN REM14-RELATED"/>
    <property type="match status" value="1"/>
</dbReference>
<evidence type="ECO:0000256" key="7">
    <source>
        <dbReference type="SAM" id="MobiDB-lite"/>
    </source>
</evidence>
<gene>
    <name evidence="9" type="ORF">Cgig2_015058</name>
</gene>
<comment type="caution">
    <text evidence="9">The sequence shown here is derived from an EMBL/GenBank/DDBJ whole genome shotgun (WGS) entry which is preliminary data.</text>
</comment>
<evidence type="ECO:0000256" key="2">
    <source>
        <dbReference type="ARBA" id="ARBA00022737"/>
    </source>
</evidence>
<dbReference type="AlphaFoldDB" id="A0A9Q1K6M6"/>
<name>A0A9Q1K6M6_9CARY</name>
<dbReference type="OrthoDB" id="635132at2759"/>
<dbReference type="GO" id="GO:0003677">
    <property type="term" value="F:DNA binding"/>
    <property type="evidence" value="ECO:0007669"/>
    <property type="project" value="UniProtKB-KW"/>
</dbReference>
<keyword evidence="3" id="KW-0805">Transcription regulation</keyword>
<dbReference type="PROSITE" id="PS50863">
    <property type="entry name" value="B3"/>
    <property type="match status" value="3"/>
</dbReference>
<dbReference type="Proteomes" id="UP001153076">
    <property type="component" value="Unassembled WGS sequence"/>
</dbReference>
<dbReference type="Pfam" id="PF02362">
    <property type="entry name" value="B3"/>
    <property type="match status" value="3"/>
</dbReference>
<keyword evidence="6" id="KW-0539">Nucleus</keyword>
<keyword evidence="4" id="KW-0238">DNA-binding</keyword>
<dbReference type="PANTHER" id="PTHR31674">
    <property type="entry name" value="B3 DOMAIN-CONTAINING PROTEIN REM-LIKE 3-RELATED"/>
    <property type="match status" value="1"/>
</dbReference>
<organism evidence="9 10">
    <name type="scientific">Carnegiea gigantea</name>
    <dbReference type="NCBI Taxonomy" id="171969"/>
    <lineage>
        <taxon>Eukaryota</taxon>
        <taxon>Viridiplantae</taxon>
        <taxon>Streptophyta</taxon>
        <taxon>Embryophyta</taxon>
        <taxon>Tracheophyta</taxon>
        <taxon>Spermatophyta</taxon>
        <taxon>Magnoliopsida</taxon>
        <taxon>eudicotyledons</taxon>
        <taxon>Gunneridae</taxon>
        <taxon>Pentapetalae</taxon>
        <taxon>Caryophyllales</taxon>
        <taxon>Cactineae</taxon>
        <taxon>Cactaceae</taxon>
        <taxon>Cactoideae</taxon>
        <taxon>Echinocereeae</taxon>
        <taxon>Carnegiea</taxon>
    </lineage>
</organism>
<evidence type="ECO:0000256" key="3">
    <source>
        <dbReference type="ARBA" id="ARBA00023015"/>
    </source>
</evidence>
<dbReference type="EMBL" id="JAKOGI010000306">
    <property type="protein sequence ID" value="KAJ8437327.1"/>
    <property type="molecule type" value="Genomic_DNA"/>
</dbReference>
<dbReference type="InterPro" id="IPR039218">
    <property type="entry name" value="REM_fam"/>
</dbReference>
<dbReference type="SUPFAM" id="SSF101936">
    <property type="entry name" value="DNA-binding pseudobarrel domain"/>
    <property type="match status" value="3"/>
</dbReference>
<dbReference type="GO" id="GO:0005634">
    <property type="term" value="C:nucleus"/>
    <property type="evidence" value="ECO:0007669"/>
    <property type="project" value="UniProtKB-SubCell"/>
</dbReference>
<evidence type="ECO:0000256" key="4">
    <source>
        <dbReference type="ARBA" id="ARBA00023125"/>
    </source>
</evidence>
<keyword evidence="2" id="KW-0677">Repeat</keyword>
<evidence type="ECO:0000313" key="10">
    <source>
        <dbReference type="Proteomes" id="UP001153076"/>
    </source>
</evidence>
<accession>A0A9Q1K6M6</accession>
<evidence type="ECO:0000256" key="6">
    <source>
        <dbReference type="ARBA" id="ARBA00023242"/>
    </source>
</evidence>
<evidence type="ECO:0000259" key="8">
    <source>
        <dbReference type="PROSITE" id="PS50863"/>
    </source>
</evidence>
<dbReference type="InterPro" id="IPR015300">
    <property type="entry name" value="DNA-bd_pseudobarrel_sf"/>
</dbReference>
<feature type="compositionally biased region" description="Polar residues" evidence="7">
    <location>
        <begin position="8"/>
        <end position="21"/>
    </location>
</feature>